<keyword evidence="7" id="KW-1185">Reference proteome</keyword>
<protein>
    <submittedName>
        <fullName evidence="6">MFS transporter</fullName>
    </submittedName>
</protein>
<keyword evidence="2 4" id="KW-1133">Transmembrane helix</keyword>
<evidence type="ECO:0000256" key="1">
    <source>
        <dbReference type="ARBA" id="ARBA00022692"/>
    </source>
</evidence>
<feature type="transmembrane region" description="Helical" evidence="4">
    <location>
        <begin position="311"/>
        <end position="332"/>
    </location>
</feature>
<dbReference type="InterPro" id="IPR011701">
    <property type="entry name" value="MFS"/>
</dbReference>
<feature type="transmembrane region" description="Helical" evidence="4">
    <location>
        <begin position="257"/>
        <end position="274"/>
    </location>
</feature>
<feature type="transmembrane region" description="Helical" evidence="4">
    <location>
        <begin position="286"/>
        <end position="305"/>
    </location>
</feature>
<keyword evidence="3 4" id="KW-0472">Membrane</keyword>
<dbReference type="PANTHER" id="PTHR43129">
    <property type="entry name" value="FOSMIDOMYCIN RESISTANCE PROTEIN"/>
    <property type="match status" value="1"/>
</dbReference>
<sequence length="398" mass="42203">MANVAATGASAERTAFAVIAAASFCHMLNDIMQSLLTSLYPLLKDNYALDFVQIGLLTFAFQVTASLLQPAVGVVTDRWPMPFSLPVAMLSTCTGLITLAFAHSFPALVLGACLIGIGSAIFHPEASRVARLASGGRHGLAQSFFQVGGNTGTAIGPLLAAFIVIPHGQQSLSWFSLIALVGFAVLSWVGIWYSRHRRSTAGRAPVSRTLPLPRGKVLATLAVLVVLTATKNAYLSSLSSYFTFFTIEKFGIGVQDAQILLFLFLGASAAGVFLGGPIGDRFGSRVVIWFSILGVIPFALLLPYANLFWTAALVIVIGFIFSSAFSAIVVFAQELVPGRVGLIAGMFFGFAFGFGGIGAAVLGVFADREGIEFVYRICSYLPLLGLLTVLLPRLPGHR</sequence>
<dbReference type="AlphaFoldDB" id="A0AAE3SW72"/>
<dbReference type="SUPFAM" id="SSF103473">
    <property type="entry name" value="MFS general substrate transporter"/>
    <property type="match status" value="1"/>
</dbReference>
<evidence type="ECO:0000256" key="3">
    <source>
        <dbReference type="ARBA" id="ARBA00023136"/>
    </source>
</evidence>
<feature type="transmembrane region" description="Helical" evidence="4">
    <location>
        <begin position="144"/>
        <end position="165"/>
    </location>
</feature>
<evidence type="ECO:0000256" key="4">
    <source>
        <dbReference type="SAM" id="Phobius"/>
    </source>
</evidence>
<evidence type="ECO:0000259" key="5">
    <source>
        <dbReference type="PROSITE" id="PS50850"/>
    </source>
</evidence>
<feature type="transmembrane region" description="Helical" evidence="4">
    <location>
        <begin position="105"/>
        <end position="123"/>
    </location>
</feature>
<dbReference type="RefSeq" id="WP_306411482.1">
    <property type="nucleotide sequence ID" value="NZ_JANFPI010000003.1"/>
</dbReference>
<feature type="transmembrane region" description="Helical" evidence="4">
    <location>
        <begin position="171"/>
        <end position="193"/>
    </location>
</feature>
<reference evidence="6" key="1">
    <citation type="submission" date="2022-07" db="EMBL/GenBank/DDBJ databases">
        <title>Ectorhizobium quercum gen.nov., sp. nov.</title>
        <authorList>
            <person name="Ma T."/>
            <person name="Li Y."/>
        </authorList>
    </citation>
    <scope>NUCLEOTIDE SEQUENCE</scope>
    <source>
        <strain evidence="6">BDR2-2</strain>
    </source>
</reference>
<feature type="domain" description="Major facilitator superfamily (MFS) profile" evidence="5">
    <location>
        <begin position="18"/>
        <end position="397"/>
    </location>
</feature>
<name>A0AAE3SW72_9HYPH</name>
<gene>
    <name evidence="6" type="ORF">NOF55_11380</name>
</gene>
<keyword evidence="1 4" id="KW-0812">Transmembrane</keyword>
<dbReference type="PANTHER" id="PTHR43129:SF1">
    <property type="entry name" value="FOSMIDOMYCIN RESISTANCE PROTEIN"/>
    <property type="match status" value="1"/>
</dbReference>
<feature type="transmembrane region" description="Helical" evidence="4">
    <location>
        <begin position="344"/>
        <end position="367"/>
    </location>
</feature>
<dbReference type="PROSITE" id="PS50850">
    <property type="entry name" value="MFS"/>
    <property type="match status" value="1"/>
</dbReference>
<dbReference type="EMBL" id="JANFPI010000003">
    <property type="protein sequence ID" value="MCX8997704.1"/>
    <property type="molecule type" value="Genomic_DNA"/>
</dbReference>
<comment type="caution">
    <text evidence="6">The sequence shown here is derived from an EMBL/GenBank/DDBJ whole genome shotgun (WGS) entry which is preliminary data.</text>
</comment>
<proteinExistence type="predicted"/>
<evidence type="ECO:0000256" key="2">
    <source>
        <dbReference type="ARBA" id="ARBA00022989"/>
    </source>
</evidence>
<evidence type="ECO:0000313" key="7">
    <source>
        <dbReference type="Proteomes" id="UP001208771"/>
    </source>
</evidence>
<feature type="transmembrane region" description="Helical" evidence="4">
    <location>
        <begin position="47"/>
        <end position="68"/>
    </location>
</feature>
<dbReference type="Proteomes" id="UP001208771">
    <property type="component" value="Unassembled WGS sequence"/>
</dbReference>
<dbReference type="GO" id="GO:0005886">
    <property type="term" value="C:plasma membrane"/>
    <property type="evidence" value="ECO:0007669"/>
    <property type="project" value="TreeGrafter"/>
</dbReference>
<dbReference type="CDD" id="cd17478">
    <property type="entry name" value="MFS_FsR"/>
    <property type="match status" value="1"/>
</dbReference>
<accession>A0AAE3SW72</accession>
<dbReference type="GO" id="GO:0022857">
    <property type="term" value="F:transmembrane transporter activity"/>
    <property type="evidence" value="ECO:0007669"/>
    <property type="project" value="InterPro"/>
</dbReference>
<feature type="transmembrane region" description="Helical" evidence="4">
    <location>
        <begin position="373"/>
        <end position="391"/>
    </location>
</feature>
<feature type="transmembrane region" description="Helical" evidence="4">
    <location>
        <begin position="217"/>
        <end position="237"/>
    </location>
</feature>
<dbReference type="InterPro" id="IPR020846">
    <property type="entry name" value="MFS_dom"/>
</dbReference>
<dbReference type="Pfam" id="PF07690">
    <property type="entry name" value="MFS_1"/>
    <property type="match status" value="1"/>
</dbReference>
<dbReference type="InterPro" id="IPR036259">
    <property type="entry name" value="MFS_trans_sf"/>
</dbReference>
<organism evidence="6 7">
    <name type="scientific">Ectorhizobium quercum</name>
    <dbReference type="NCBI Taxonomy" id="2965071"/>
    <lineage>
        <taxon>Bacteria</taxon>
        <taxon>Pseudomonadati</taxon>
        <taxon>Pseudomonadota</taxon>
        <taxon>Alphaproteobacteria</taxon>
        <taxon>Hyphomicrobiales</taxon>
        <taxon>Rhizobiaceae</taxon>
        <taxon>Ectorhizobium</taxon>
    </lineage>
</organism>
<evidence type="ECO:0000313" key="6">
    <source>
        <dbReference type="EMBL" id="MCX8997704.1"/>
    </source>
</evidence>
<dbReference type="Gene3D" id="1.20.1250.20">
    <property type="entry name" value="MFS general substrate transporter like domains"/>
    <property type="match status" value="2"/>
</dbReference>